<dbReference type="RefSeq" id="WP_058571146.1">
    <property type="nucleotide sequence ID" value="NZ_LOPV01000070.1"/>
</dbReference>
<feature type="transmembrane region" description="Helical" evidence="1">
    <location>
        <begin position="12"/>
        <end position="33"/>
    </location>
</feature>
<dbReference type="Proteomes" id="UP000053157">
    <property type="component" value="Unassembled WGS sequence"/>
</dbReference>
<dbReference type="EMBL" id="LOPV01000070">
    <property type="protein sequence ID" value="KTG30294.1"/>
    <property type="molecule type" value="Genomic_DNA"/>
</dbReference>
<dbReference type="AlphaFoldDB" id="A0A0W1SV31"/>
<evidence type="ECO:0000256" key="1">
    <source>
        <dbReference type="SAM" id="Phobius"/>
    </source>
</evidence>
<keyword evidence="1" id="KW-0812">Transmembrane</keyword>
<sequence length="59" mass="5603">MLPENAPTRFDAALLGMALCLAAGIGGGVVFALPTYVATGGGATGAAAVALGVTVNELV</sequence>
<dbReference type="Pfam" id="PF26047">
    <property type="entry name" value="DUF8015"/>
    <property type="match status" value="1"/>
</dbReference>
<dbReference type="InterPro" id="IPR058328">
    <property type="entry name" value="DUF8015"/>
</dbReference>
<reference evidence="2 3" key="1">
    <citation type="submission" date="2015-12" db="EMBL/GenBank/DDBJ databases">
        <title>Haloferax profundi sp. nov. isolated from the Discovery deep brine-seawater interface in the Red Sea.</title>
        <authorList>
            <person name="Zhang G."/>
            <person name="Stingl U."/>
            <person name="Rashid M."/>
        </authorList>
    </citation>
    <scope>NUCLEOTIDE SEQUENCE [LARGE SCALE GENOMIC DNA]</scope>
    <source>
        <strain evidence="2 3">SB29</strain>
    </source>
</reference>
<proteinExistence type="predicted"/>
<name>A0A0W1SV31_9EURY</name>
<evidence type="ECO:0000313" key="2">
    <source>
        <dbReference type="EMBL" id="KTG30294.1"/>
    </source>
</evidence>
<keyword evidence="1" id="KW-1133">Transmembrane helix</keyword>
<keyword evidence="1" id="KW-0472">Membrane</keyword>
<keyword evidence="3" id="KW-1185">Reference proteome</keyword>
<gene>
    <name evidence="2" type="ORF">AUR66_08620</name>
</gene>
<protein>
    <submittedName>
        <fullName evidence="2">Uncharacterized protein</fullName>
    </submittedName>
</protein>
<accession>A0A0W1SV31</accession>
<evidence type="ECO:0000313" key="3">
    <source>
        <dbReference type="Proteomes" id="UP000053157"/>
    </source>
</evidence>
<organism evidence="2 3">
    <name type="scientific">Haloferax profundi</name>
    <dbReference type="NCBI Taxonomy" id="1544718"/>
    <lineage>
        <taxon>Archaea</taxon>
        <taxon>Methanobacteriati</taxon>
        <taxon>Methanobacteriota</taxon>
        <taxon>Stenosarchaea group</taxon>
        <taxon>Halobacteria</taxon>
        <taxon>Halobacteriales</taxon>
        <taxon>Haloferacaceae</taxon>
        <taxon>Haloferax</taxon>
    </lineage>
</organism>
<comment type="caution">
    <text evidence="2">The sequence shown here is derived from an EMBL/GenBank/DDBJ whole genome shotgun (WGS) entry which is preliminary data.</text>
</comment>